<dbReference type="PANTHER" id="PTHR47990">
    <property type="entry name" value="2-OXOGLUTARATE (2OG) AND FE(II)-DEPENDENT OXYGENASE SUPERFAMILY PROTEIN-RELATED"/>
    <property type="match status" value="1"/>
</dbReference>
<reference evidence="5 6" key="1">
    <citation type="submission" date="2016-09" db="EMBL/GenBank/DDBJ databases">
        <title>Extensive genetic diversity and differential bi-allelic expression allows diatom success in the polar Southern Ocean.</title>
        <authorList>
            <consortium name="DOE Joint Genome Institute"/>
            <person name="Mock T."/>
            <person name="Otillar R.P."/>
            <person name="Strauss J."/>
            <person name="Dupont C."/>
            <person name="Frickenhaus S."/>
            <person name="Maumus F."/>
            <person name="Mcmullan M."/>
            <person name="Sanges R."/>
            <person name="Schmutz J."/>
            <person name="Toseland A."/>
            <person name="Valas R."/>
            <person name="Veluchamy A."/>
            <person name="Ward B.J."/>
            <person name="Allen A."/>
            <person name="Barry K."/>
            <person name="Falciatore A."/>
            <person name="Ferrante M."/>
            <person name="Fortunato A.E."/>
            <person name="Gloeckner G."/>
            <person name="Gruber A."/>
            <person name="Hipkin R."/>
            <person name="Janech M."/>
            <person name="Kroth P."/>
            <person name="Leese F."/>
            <person name="Lindquist E."/>
            <person name="Lyon B.R."/>
            <person name="Martin J."/>
            <person name="Mayer C."/>
            <person name="Parker M."/>
            <person name="Quesneville H."/>
            <person name="Raymond J."/>
            <person name="Uhlig C."/>
            <person name="Valentin K.U."/>
            <person name="Worden A.Z."/>
            <person name="Armbrust E.V."/>
            <person name="Bowler C."/>
            <person name="Green B."/>
            <person name="Moulton V."/>
            <person name="Van Oosterhout C."/>
            <person name="Grigoriev I."/>
        </authorList>
    </citation>
    <scope>NUCLEOTIDE SEQUENCE [LARGE SCALE GENOMIC DNA]</scope>
    <source>
        <strain evidence="5 6">CCMP1102</strain>
    </source>
</reference>
<dbReference type="Pfam" id="PF14226">
    <property type="entry name" value="DIOX_N"/>
    <property type="match status" value="1"/>
</dbReference>
<evidence type="ECO:0000313" key="6">
    <source>
        <dbReference type="Proteomes" id="UP000095751"/>
    </source>
</evidence>
<protein>
    <submittedName>
        <fullName evidence="5">Clavaminate synthase-like protein</fullName>
    </submittedName>
</protein>
<dbReference type="KEGG" id="fcy:FRACYDRAFT_180155"/>
<keyword evidence="1" id="KW-0560">Oxidoreductase</keyword>
<feature type="compositionally biased region" description="Basic and acidic residues" evidence="2">
    <location>
        <begin position="335"/>
        <end position="346"/>
    </location>
</feature>
<dbReference type="Proteomes" id="UP000095751">
    <property type="component" value="Unassembled WGS sequence"/>
</dbReference>
<feature type="chain" id="PRO_5009193492" evidence="3">
    <location>
        <begin position="25"/>
        <end position="464"/>
    </location>
</feature>
<dbReference type="PROSITE" id="PS51471">
    <property type="entry name" value="FE2OG_OXY"/>
    <property type="match status" value="1"/>
</dbReference>
<keyword evidence="1" id="KW-0408">Iron</keyword>
<feature type="region of interest" description="Disordered" evidence="2">
    <location>
        <begin position="272"/>
        <end position="291"/>
    </location>
</feature>
<gene>
    <name evidence="5" type="ORF">FRACYDRAFT_180155</name>
</gene>
<evidence type="ECO:0000259" key="4">
    <source>
        <dbReference type="PROSITE" id="PS51471"/>
    </source>
</evidence>
<dbReference type="InterPro" id="IPR026992">
    <property type="entry name" value="DIOX_N"/>
</dbReference>
<dbReference type="InParanoid" id="A0A1E7FS36"/>
<feature type="region of interest" description="Disordered" evidence="2">
    <location>
        <begin position="325"/>
        <end position="346"/>
    </location>
</feature>
<feature type="compositionally biased region" description="Low complexity" evidence="2">
    <location>
        <begin position="325"/>
        <end position="334"/>
    </location>
</feature>
<name>A0A1E7FS36_9STRA</name>
<evidence type="ECO:0000313" key="5">
    <source>
        <dbReference type="EMBL" id="OEU20981.1"/>
    </source>
</evidence>
<keyword evidence="1" id="KW-0479">Metal-binding</keyword>
<dbReference type="OrthoDB" id="288590at2759"/>
<organism evidence="5 6">
    <name type="scientific">Fragilariopsis cylindrus CCMP1102</name>
    <dbReference type="NCBI Taxonomy" id="635003"/>
    <lineage>
        <taxon>Eukaryota</taxon>
        <taxon>Sar</taxon>
        <taxon>Stramenopiles</taxon>
        <taxon>Ochrophyta</taxon>
        <taxon>Bacillariophyta</taxon>
        <taxon>Bacillariophyceae</taxon>
        <taxon>Bacillariophycidae</taxon>
        <taxon>Bacillariales</taxon>
        <taxon>Bacillariaceae</taxon>
        <taxon>Fragilariopsis</taxon>
    </lineage>
</organism>
<evidence type="ECO:0000256" key="1">
    <source>
        <dbReference type="RuleBase" id="RU003682"/>
    </source>
</evidence>
<dbReference type="InterPro" id="IPR005123">
    <property type="entry name" value="Oxoglu/Fe-dep_dioxygenase_dom"/>
</dbReference>
<feature type="region of interest" description="Disordered" evidence="2">
    <location>
        <begin position="27"/>
        <end position="54"/>
    </location>
</feature>
<keyword evidence="3" id="KW-0732">Signal</keyword>
<dbReference type="InterPro" id="IPR027443">
    <property type="entry name" value="IPNS-like_sf"/>
</dbReference>
<comment type="similarity">
    <text evidence="1">Belongs to the iron/ascorbate-dependent oxidoreductase family.</text>
</comment>
<dbReference type="Gene3D" id="2.60.120.330">
    <property type="entry name" value="B-lactam Antibiotic, Isopenicillin N Synthase, Chain"/>
    <property type="match status" value="1"/>
</dbReference>
<evidence type="ECO:0000256" key="2">
    <source>
        <dbReference type="SAM" id="MobiDB-lite"/>
    </source>
</evidence>
<evidence type="ECO:0000256" key="3">
    <source>
        <dbReference type="SAM" id="SignalP"/>
    </source>
</evidence>
<keyword evidence="6" id="KW-1185">Reference proteome</keyword>
<dbReference type="GO" id="GO:0046872">
    <property type="term" value="F:metal ion binding"/>
    <property type="evidence" value="ECO:0007669"/>
    <property type="project" value="UniProtKB-KW"/>
</dbReference>
<accession>A0A1E7FS36</accession>
<dbReference type="EMBL" id="KV784354">
    <property type="protein sequence ID" value="OEU20981.1"/>
    <property type="molecule type" value="Genomic_DNA"/>
</dbReference>
<feature type="signal peptide" evidence="3">
    <location>
        <begin position="1"/>
        <end position="24"/>
    </location>
</feature>
<dbReference type="InterPro" id="IPR050231">
    <property type="entry name" value="Iron_ascorbate_oxido_reductase"/>
</dbReference>
<proteinExistence type="inferred from homology"/>
<feature type="domain" description="Fe2OG dioxygenase" evidence="4">
    <location>
        <begin position="254"/>
        <end position="403"/>
    </location>
</feature>
<dbReference type="GO" id="GO:0016491">
    <property type="term" value="F:oxidoreductase activity"/>
    <property type="evidence" value="ECO:0007669"/>
    <property type="project" value="UniProtKB-KW"/>
</dbReference>
<sequence length="464" mass="52300">MNRIASLLFTYLVIAIIVVSFAAANDTSSNNNNNGNGNGDGDGDGNNREEEEEEVRVPVIDLGPWLLEKTKTKTNNDKTLLTEEQRNIIQLIRKACKEVGFFQITGVIDSDDDQDLFQRTWDASREFFDLSTNEKLLHQTADSSKYPYGYERTETLTKGKMIDNEDDNDDETSSSRQQLADLKETFAVGPPDENGSGMPARQWIDSSSNISIQDFRNSLEAYYLRMEDLALIVLEIFAWALEESPSFFENKMDHHMSALRLVHYYPLLEQQQQQQQQQQQHSLTTTTTQNNESSIRLIRAGAHTDYGALTILATQKNGLEVLLRDNTNTNNNTNSDDKNASDSSEVKQRWFPVPLVPGSLIVNLGDLMQRWTNDEWVSTMHRVVMPSTEAHERRYSMAYFVNINGDTPIEPLKCCRGGGGGDDDSTKYKVITAGEHLMAKHLASMGISADEKEDDIESTVNSEL</sequence>
<dbReference type="Pfam" id="PF03171">
    <property type="entry name" value="2OG-FeII_Oxy"/>
    <property type="match status" value="1"/>
</dbReference>
<feature type="compositionally biased region" description="Polar residues" evidence="2">
    <location>
        <begin position="281"/>
        <end position="291"/>
    </location>
</feature>
<dbReference type="InterPro" id="IPR044861">
    <property type="entry name" value="IPNS-like_FE2OG_OXY"/>
</dbReference>
<feature type="region of interest" description="Disordered" evidence="2">
    <location>
        <begin position="157"/>
        <end position="176"/>
    </location>
</feature>
<dbReference type="AlphaFoldDB" id="A0A1E7FS36"/>
<dbReference type="SUPFAM" id="SSF51197">
    <property type="entry name" value="Clavaminate synthase-like"/>
    <property type="match status" value="1"/>
</dbReference>